<comment type="caution">
    <text evidence="1">The sequence shown here is derived from an EMBL/GenBank/DDBJ whole genome shotgun (WGS) entry which is preliminary data.</text>
</comment>
<dbReference type="Proteomes" id="UP000542111">
    <property type="component" value="Unassembled WGS sequence"/>
</dbReference>
<proteinExistence type="predicted"/>
<evidence type="ECO:0000313" key="2">
    <source>
        <dbReference type="Proteomes" id="UP000542111"/>
    </source>
</evidence>
<dbReference type="EMBL" id="JAAQYP010000004">
    <property type="protein sequence ID" value="NNA94216.1"/>
    <property type="molecule type" value="Genomic_DNA"/>
</dbReference>
<organism evidence="1 2">
    <name type="scientific">Pseudomonas gessardii</name>
    <dbReference type="NCBI Taxonomy" id="78544"/>
    <lineage>
        <taxon>Bacteria</taxon>
        <taxon>Pseudomonadati</taxon>
        <taxon>Pseudomonadota</taxon>
        <taxon>Gammaproteobacteria</taxon>
        <taxon>Pseudomonadales</taxon>
        <taxon>Pseudomonadaceae</taxon>
        <taxon>Pseudomonas</taxon>
    </lineage>
</organism>
<accession>A0A7Y1QJ24</accession>
<dbReference type="RefSeq" id="WP_169897432.1">
    <property type="nucleotide sequence ID" value="NZ_JAAQYP010000004.1"/>
</dbReference>
<protein>
    <submittedName>
        <fullName evidence="1">Uncharacterized protein</fullName>
    </submittedName>
</protein>
<reference evidence="1 2" key="1">
    <citation type="journal article" date="2020" name="Front. Microbiol.">
        <title>Genetic Organization of the aprX-lipA2 Operon Affects the Proteolytic Potential of Pseudomonas Species in Milk.</title>
        <authorList>
            <person name="Maier C."/>
            <person name="Huptas C."/>
            <person name="von Neubeck M."/>
            <person name="Scherer S."/>
            <person name="Wenning M."/>
            <person name="Lucking G."/>
        </authorList>
    </citation>
    <scope>NUCLEOTIDE SEQUENCE [LARGE SCALE GENOMIC DNA]</scope>
    <source>
        <strain evidence="1 2">G4779</strain>
    </source>
</reference>
<sequence>MTTPHSTASSSPAQAANLQQALLAQLYAGPSFREVAAVLLRQRLQEQHPTLDLDPDTTLLGTPTWEIVDEQIVRGPTTYQPLSDILAEQAVLAQPTECIEGEHFLTRHPLTEPPTHLPVRIVDIAHTLNILAPVMLRAFQAQQVDYWNKSDGNGPHWHELSNTLRTAWNVHQVEGWSDRDCAMARLLFHAPARLGRLNDPYNIRACLIDIDQVDGTQVTHLNEFSMAVLIGQQAGQDVILTHSLLKGYEKFASLAQLGQTLPERLTPSATRQQLQWRLFEPDGNFFDHQAINLIALQVAVIGALDFSDLQSPDAPPAPILSELSGDHEMDRAWYQRSLPDWLREASTSDLNFYARHLKDLAVQQSLNGAASYQDDIPSIEPYALSVLKAEMLKQHPEAAHLPLAQLTLRVQSPVVWGTFIVPGRTDTLFLSLSELALQNLIAVPIGNKTLQWKSAQALPAWLTVDYLEGLITQANIGQAYPALIKNKLLENPSEASRRKTLYEQQMRTQLPLLALQNKIRQEHGLDEQGYRYVSALMQAQATDRRVDGQLIVIRPLAFIPERRAPSTPDTVANMYVIGPRDPSAGPCLLYRPLFTPTLAQYPSPTNLLYAIAQSPSLRSSVLAWLPDPVRNEYANYVFPGDLPSPWAVADFLVDTSTLWTMSGPMRLDDRALDGEWFSPLYEANARALTTLADRQSVSNAENRWATFKQAGWLILNTLLPFTSPAVATGTWIWQVVEQLQQFVDAREQGDKPAQWAAFTDALLNLAMAITLHISTRLHPGAHKTEPEPGTPAVEHQVKVKQLDTLATHELPPNHAQLLHTSGAVNRAPATLGKVLDSFKVSQPQGLGTPQTQAGPYQYLSRLGEKHYAQVGERWFEVTTDEDDTVLIIDPRQPARTGPPLLHNAAGQWFVDTRLRLRGGGPKRMINKAEADATLKATEVRRKLTAFENAKKTAQHELQQTRLAMSDVVSTSAGATRRQAYLDKLDSQSADYEAALQQLKSLNVFTPLPDYPQRALSYVKAQLDLTDAGIREAQTTFTPKLRTVLDHIELQAHTPQSRQIEDARQMTQMSEDMIERLEYTQTRFSQLQTLAQDGLRLIQDAKKKLPSYTSTDLKSLQVTLARNLCLKEDTTEPTAWAALDDIVDSADLSVQALRDTVQERSESRLDERIDSLGSLIEQFKVIDERLEDFPQEFSRQALPGPVERLRERLRGFARDALSHLALLHAERDMLRNRPTPPATPPKPRKRFIHTRYNGVIIGETRLTALGLETDLVDVKSPLTQQIIATFHEKSPNVWVQRVTSTPSKAAVPDLSTSLAQGRALLDGLGAFKHRASEQASKPDRTAVGIEYLYHRHALLLEETNQHIEEALTRSNVTDSQAHPATVLGKQLEKAASDLYDQASRYMTRMIKQHPPTTAGVEWLKDRNLIAIKQSIKRRRLKSREPDYLDEYIITERSTHEVLWYAHFHYSANWTPAKSFLSARLKTTHEYRQGPAADSIKGLDEQQQIAYYRSEINLEAAKRLFFDHK</sequence>
<evidence type="ECO:0000313" key="1">
    <source>
        <dbReference type="EMBL" id="NNA94216.1"/>
    </source>
</evidence>
<name>A0A7Y1QJ24_9PSED</name>
<gene>
    <name evidence="1" type="ORF">HBO33_03485</name>
</gene>